<protein>
    <submittedName>
        <fullName evidence="6">LemA family protein</fullName>
    </submittedName>
</protein>
<evidence type="ECO:0000313" key="7">
    <source>
        <dbReference type="Proteomes" id="UP000176568"/>
    </source>
</evidence>
<comment type="subcellular location">
    <subcellularLocation>
        <location evidence="1">Membrane</location>
        <topology evidence="1">Single-pass membrane protein</topology>
    </subcellularLocation>
</comment>
<dbReference type="STRING" id="1797247.A2419_01755"/>
<dbReference type="InterPro" id="IPR023353">
    <property type="entry name" value="LemA-like_dom_sf"/>
</dbReference>
<dbReference type="AlphaFoldDB" id="A0A1F4Y3K7"/>
<evidence type="ECO:0000256" key="1">
    <source>
        <dbReference type="ARBA" id="ARBA00004167"/>
    </source>
</evidence>
<dbReference type="InterPro" id="IPR007156">
    <property type="entry name" value="MamQ_LemA"/>
</dbReference>
<sequence>MENSFKKWLTWPVIIIVVLALVLLYGLAKYNGLVKANIAVDQQWAQVESQYQRRFDLIPNLVNSVKGAMTQEQTVFNAIAEARTKYAGATTPEAQAQAAGQVEGSLARLLVVMENYPQLKSIDAVQGLMAELAGTENRVAVERMRYNDMVASYNIGVKTFPGSLIAGMFGFDARTLFEATEGSETPPTVNL</sequence>
<keyword evidence="3" id="KW-0812">Transmembrane</keyword>
<keyword evidence="5" id="KW-0472">Membrane</keyword>
<gene>
    <name evidence="6" type="ORF">A2419_01755</name>
</gene>
<reference evidence="6 7" key="1">
    <citation type="journal article" date="2016" name="Nat. Commun.">
        <title>Thousands of microbial genomes shed light on interconnected biogeochemical processes in an aquifer system.</title>
        <authorList>
            <person name="Anantharaman K."/>
            <person name="Brown C.T."/>
            <person name="Hug L.A."/>
            <person name="Sharon I."/>
            <person name="Castelle C.J."/>
            <person name="Probst A.J."/>
            <person name="Thomas B.C."/>
            <person name="Singh A."/>
            <person name="Wilkins M.J."/>
            <person name="Karaoz U."/>
            <person name="Brodie E.L."/>
            <person name="Williams K.H."/>
            <person name="Hubbard S.S."/>
            <person name="Banfield J.F."/>
        </authorList>
    </citation>
    <scope>NUCLEOTIDE SEQUENCE [LARGE SCALE GENOMIC DNA]</scope>
</reference>
<dbReference type="Proteomes" id="UP000176568">
    <property type="component" value="Unassembled WGS sequence"/>
</dbReference>
<evidence type="ECO:0000256" key="4">
    <source>
        <dbReference type="ARBA" id="ARBA00022989"/>
    </source>
</evidence>
<dbReference type="PANTHER" id="PTHR34478">
    <property type="entry name" value="PROTEIN LEMA"/>
    <property type="match status" value="1"/>
</dbReference>
<dbReference type="EMBL" id="MEXB01000008">
    <property type="protein sequence ID" value="OGC88448.1"/>
    <property type="molecule type" value="Genomic_DNA"/>
</dbReference>
<comment type="similarity">
    <text evidence="2">Belongs to the LemA family.</text>
</comment>
<dbReference type="PANTHER" id="PTHR34478:SF2">
    <property type="entry name" value="MEMBRANE PROTEIN"/>
    <property type="match status" value="1"/>
</dbReference>
<name>A0A1F4Y3K7_9BACT</name>
<dbReference type="Gene3D" id="1.20.1440.20">
    <property type="entry name" value="LemA-like domain"/>
    <property type="match status" value="1"/>
</dbReference>
<organism evidence="6 7">
    <name type="scientific">Candidatus Adlerbacteria bacterium RIFOXYC1_FULL_48_26</name>
    <dbReference type="NCBI Taxonomy" id="1797247"/>
    <lineage>
        <taxon>Bacteria</taxon>
        <taxon>Candidatus Adleribacteriota</taxon>
    </lineage>
</organism>
<accession>A0A1F4Y3K7</accession>
<dbReference type="SUPFAM" id="SSF140478">
    <property type="entry name" value="LemA-like"/>
    <property type="match status" value="1"/>
</dbReference>
<dbReference type="Pfam" id="PF04011">
    <property type="entry name" value="LemA"/>
    <property type="match status" value="1"/>
</dbReference>
<proteinExistence type="inferred from homology"/>
<evidence type="ECO:0000256" key="5">
    <source>
        <dbReference type="ARBA" id="ARBA00023136"/>
    </source>
</evidence>
<evidence type="ECO:0000256" key="3">
    <source>
        <dbReference type="ARBA" id="ARBA00022692"/>
    </source>
</evidence>
<evidence type="ECO:0000313" key="6">
    <source>
        <dbReference type="EMBL" id="OGC88448.1"/>
    </source>
</evidence>
<comment type="caution">
    <text evidence="6">The sequence shown here is derived from an EMBL/GenBank/DDBJ whole genome shotgun (WGS) entry which is preliminary data.</text>
</comment>
<keyword evidence="4" id="KW-1133">Transmembrane helix</keyword>
<evidence type="ECO:0000256" key="2">
    <source>
        <dbReference type="ARBA" id="ARBA00008854"/>
    </source>
</evidence>
<dbReference type="GO" id="GO:0016020">
    <property type="term" value="C:membrane"/>
    <property type="evidence" value="ECO:0007669"/>
    <property type="project" value="UniProtKB-SubCell"/>
</dbReference>